<dbReference type="EMBL" id="VUJX02000019">
    <property type="protein sequence ID" value="KAL0929316.1"/>
    <property type="molecule type" value="Genomic_DNA"/>
</dbReference>
<protein>
    <submittedName>
        <fullName evidence="1">Uncharacterized protein</fullName>
    </submittedName>
</protein>
<reference evidence="1 2" key="1">
    <citation type="journal article" date="2020" name="Phytopathology">
        <title>Genome Sequence Resources of Colletotrichum truncatum, C. plurivorum, C. musicola, and C. sojae: Four Species Pathogenic to Soybean (Glycine max).</title>
        <authorList>
            <person name="Rogerio F."/>
            <person name="Boufleur T.R."/>
            <person name="Ciampi-Guillardi M."/>
            <person name="Sukno S.A."/>
            <person name="Thon M.R."/>
            <person name="Massola Junior N.S."/>
            <person name="Baroncelli R."/>
        </authorList>
    </citation>
    <scope>NUCLEOTIDE SEQUENCE [LARGE SCALE GENOMIC DNA]</scope>
    <source>
        <strain evidence="1 2">CMES1059</strain>
    </source>
</reference>
<keyword evidence="2" id="KW-1185">Reference proteome</keyword>
<evidence type="ECO:0000313" key="1">
    <source>
        <dbReference type="EMBL" id="KAL0929316.1"/>
    </source>
</evidence>
<proteinExistence type="predicted"/>
<dbReference type="Proteomes" id="UP000805649">
    <property type="component" value="Unassembled WGS sequence"/>
</dbReference>
<evidence type="ECO:0000313" key="2">
    <source>
        <dbReference type="Proteomes" id="UP000805649"/>
    </source>
</evidence>
<accession>A0ACC3YBU3</accession>
<gene>
    <name evidence="1" type="ORF">CTRU02_215769</name>
</gene>
<organism evidence="1 2">
    <name type="scientific">Colletotrichum truncatum</name>
    <name type="common">Anthracnose fungus</name>
    <name type="synonym">Colletotrichum capsici</name>
    <dbReference type="NCBI Taxonomy" id="5467"/>
    <lineage>
        <taxon>Eukaryota</taxon>
        <taxon>Fungi</taxon>
        <taxon>Dikarya</taxon>
        <taxon>Ascomycota</taxon>
        <taxon>Pezizomycotina</taxon>
        <taxon>Sordariomycetes</taxon>
        <taxon>Hypocreomycetidae</taxon>
        <taxon>Glomerellales</taxon>
        <taxon>Glomerellaceae</taxon>
        <taxon>Colletotrichum</taxon>
        <taxon>Colletotrichum truncatum species complex</taxon>
    </lineage>
</organism>
<sequence>MDYIAQLPVSIANDEDDGLRPLINLETTDKLYITDRTSNGSETNDDRGNHIHGNIWSEWKINHALGDYNMKPEDFIQQTEDIRFSGIKAIEMIQRRYTMDYGRRAAGSRPASKADNYFPKFYLNMINIVGQPLQPLASKSRAFDGDITFTLRSWDTPYEPAPTDTDISFNIQHRTFRIATSASGEAWFIVMHPMMSPTRNPLGTQTPATPREKLLLKRSALQLHHADALRSYIDDILSDRALLIKDLDQSKPEANRWEKGLPSDKWAKFQVLFMERWHTFAEMHTLDAFWAKNQPAFHTYHNNANIDIGASNDLERLPKETRLRYDSTDDESDSDFESLRDTLERIYDINHIENMSYTLAADLHASPAAAAETDGSARGERDTTGIEVEGEHQEDRREEREEGNDRGAAEGHEQEREESDDGNNTPPES</sequence>
<comment type="caution">
    <text evidence="1">The sequence shown here is derived from an EMBL/GenBank/DDBJ whole genome shotgun (WGS) entry which is preliminary data.</text>
</comment>
<name>A0ACC3YBU3_COLTU</name>